<sequence>MNAFRIGVYDKDRLFRCQIGNPSALSAIVRHNLMGTLSMTVPLSHPKLGELMADGARLKVTFKNEHLISGPVTAEEGESNGVDGRVTFTVEDDFRVLRDILGWPVPGAPLTAQSAEYRTYTGNAETIIKTAVTENGVNRLAVPGLSVATNANRGAVVPGGVPLRMHPLMDQMFPALEVAGIGVQVRQVGGGPSVPGSLVLDVYEPKLFPRKLSVKGRTLKTAKWTRTRPTSSRVVVAGQGEGVDRKFRQLIDTDREDQFGMRAETFRDARDDNTDSVLDARGRETLDENGPKNGLSLDLAGTGIFQYGGPNGFHVGDRVPVDIGNGVVLTETIREVKLTWKSKDYALIEPSIGEITNQPARIMAQRLAALGKRQRNQERL</sequence>
<feature type="domain" description="Gp28/Gp37-like" evidence="1">
    <location>
        <begin position="7"/>
        <end position="354"/>
    </location>
</feature>
<name>A0ABT9TLT9_PAENI</name>
<evidence type="ECO:0000259" key="1">
    <source>
        <dbReference type="Pfam" id="PF14594"/>
    </source>
</evidence>
<accession>A0ABT9TLT9</accession>
<proteinExistence type="predicted"/>
<comment type="caution">
    <text evidence="2">The sequence shown here is derived from an EMBL/GenBank/DDBJ whole genome shotgun (WGS) entry which is preliminary data.</text>
</comment>
<dbReference type="Proteomes" id="UP001244563">
    <property type="component" value="Unassembled WGS sequence"/>
</dbReference>
<dbReference type="Pfam" id="PF14594">
    <property type="entry name" value="Sipho_Gp37"/>
    <property type="match status" value="1"/>
</dbReference>
<evidence type="ECO:0000313" key="2">
    <source>
        <dbReference type="EMBL" id="MDQ0102360.1"/>
    </source>
</evidence>
<protein>
    <recommendedName>
        <fullName evidence="1">Gp28/Gp37-like domain-containing protein</fullName>
    </recommendedName>
</protein>
<dbReference type="RefSeq" id="WP_306878023.1">
    <property type="nucleotide sequence ID" value="NZ_JAUSSW010000004.1"/>
</dbReference>
<reference evidence="2 3" key="1">
    <citation type="submission" date="2023-07" db="EMBL/GenBank/DDBJ databases">
        <title>Sorghum-associated microbial communities from plants grown in Nebraska, USA.</title>
        <authorList>
            <person name="Schachtman D."/>
        </authorList>
    </citation>
    <scope>NUCLEOTIDE SEQUENCE [LARGE SCALE GENOMIC DNA]</scope>
    <source>
        <strain evidence="2 3">CC523</strain>
    </source>
</reference>
<evidence type="ECO:0000313" key="3">
    <source>
        <dbReference type="Proteomes" id="UP001244563"/>
    </source>
</evidence>
<gene>
    <name evidence="2" type="ORF">J2T10_002006</name>
</gene>
<dbReference type="InterPro" id="IPR029432">
    <property type="entry name" value="Gp28/Gp37-like_dom"/>
</dbReference>
<keyword evidence="3" id="KW-1185">Reference proteome</keyword>
<organism evidence="2 3">
    <name type="scientific">Paenarthrobacter nicotinovorans</name>
    <name type="common">Arthrobacter nicotinovorans</name>
    <dbReference type="NCBI Taxonomy" id="29320"/>
    <lineage>
        <taxon>Bacteria</taxon>
        <taxon>Bacillati</taxon>
        <taxon>Actinomycetota</taxon>
        <taxon>Actinomycetes</taxon>
        <taxon>Micrococcales</taxon>
        <taxon>Micrococcaceae</taxon>
        <taxon>Paenarthrobacter</taxon>
    </lineage>
</organism>
<dbReference type="EMBL" id="JAUSSW010000004">
    <property type="protein sequence ID" value="MDQ0102360.1"/>
    <property type="molecule type" value="Genomic_DNA"/>
</dbReference>